<dbReference type="Pfam" id="PF04909">
    <property type="entry name" value="Amidohydro_2"/>
    <property type="match status" value="1"/>
</dbReference>
<dbReference type="InterPro" id="IPR006680">
    <property type="entry name" value="Amidohydro-rel"/>
</dbReference>
<evidence type="ECO:0000259" key="3">
    <source>
        <dbReference type="Pfam" id="PF04909"/>
    </source>
</evidence>
<dbReference type="PANTHER" id="PTHR21240:SF28">
    <property type="entry name" value="ISO-OROTATE DECARBOXYLASE (EUROFUNG)"/>
    <property type="match status" value="1"/>
</dbReference>
<dbReference type="PANTHER" id="PTHR21240">
    <property type="entry name" value="2-AMINO-3-CARBOXYLMUCONATE-6-SEMIALDEHYDE DECARBOXYLASE"/>
    <property type="match status" value="1"/>
</dbReference>
<accession>A0A6J4VCB3</accession>
<dbReference type="GO" id="GO:0016787">
    <property type="term" value="F:hydrolase activity"/>
    <property type="evidence" value="ECO:0007669"/>
    <property type="project" value="InterPro"/>
</dbReference>
<feature type="region of interest" description="Disordered" evidence="2">
    <location>
        <begin position="368"/>
        <end position="408"/>
    </location>
</feature>
<dbReference type="EMBL" id="CADCWF010000296">
    <property type="protein sequence ID" value="CAA9575333.1"/>
    <property type="molecule type" value="Genomic_DNA"/>
</dbReference>
<gene>
    <name evidence="4" type="ORF">AVDCRST_MAG59-4053</name>
</gene>
<proteinExistence type="predicted"/>
<organism evidence="4">
    <name type="scientific">uncultured Thermomicrobiales bacterium</name>
    <dbReference type="NCBI Taxonomy" id="1645740"/>
    <lineage>
        <taxon>Bacteria</taxon>
        <taxon>Pseudomonadati</taxon>
        <taxon>Thermomicrobiota</taxon>
        <taxon>Thermomicrobia</taxon>
        <taxon>Thermomicrobiales</taxon>
        <taxon>environmental samples</taxon>
    </lineage>
</organism>
<dbReference type="SUPFAM" id="SSF51556">
    <property type="entry name" value="Metallo-dependent hydrolases"/>
    <property type="match status" value="1"/>
</dbReference>
<dbReference type="InterPro" id="IPR032465">
    <property type="entry name" value="ACMSD"/>
</dbReference>
<dbReference type="GO" id="GO:0005737">
    <property type="term" value="C:cytoplasm"/>
    <property type="evidence" value="ECO:0007669"/>
    <property type="project" value="TreeGrafter"/>
</dbReference>
<dbReference type="GO" id="GO:0019748">
    <property type="term" value="P:secondary metabolic process"/>
    <property type="evidence" value="ECO:0007669"/>
    <property type="project" value="TreeGrafter"/>
</dbReference>
<sequence>MSRSVDLDTLLLRDFAPRPELRLARAGAPDRPRFPAIDAHNHLGGAFGDASGDWPGRPVGELLALMDEAGVERIVDLDGRFGDALAREIARLQAPHPDRFAVFCGLDDGTFATDPAFGETEARRLRASAAAGARGLKVWKTLGLRLRDGRDHLIAVDDERLDPLWAAAADLGLPVMIHVADPVAFFQPADRFNERIEELAAHPDWHFFPTRPEPDPAYPGFPPFEEIMEQFAGLLGRHPRTVFIGAHVGCYAENLAWVGEALAAFPNFHVDPSARMAELGRQPYSARDFFLRWQDRILFGSDAAPNLAAYRRWYRFLETRDEYFDYGGGQGRWNVSALDLPDDVLRKVYRENALRLIWQGGVPAMSFGSGGRTGRVERPSAPGTTPRPPSRALDSGFNVARGTAASLP</sequence>
<keyword evidence="1" id="KW-0456">Lyase</keyword>
<evidence type="ECO:0000256" key="2">
    <source>
        <dbReference type="SAM" id="MobiDB-lite"/>
    </source>
</evidence>
<feature type="domain" description="Amidohydrolase-related" evidence="3">
    <location>
        <begin position="37"/>
        <end position="356"/>
    </location>
</feature>
<reference evidence="4" key="1">
    <citation type="submission" date="2020-02" db="EMBL/GenBank/DDBJ databases">
        <authorList>
            <person name="Meier V. D."/>
        </authorList>
    </citation>
    <scope>NUCLEOTIDE SEQUENCE</scope>
    <source>
        <strain evidence="4">AVDCRST_MAG59</strain>
    </source>
</reference>
<dbReference type="AlphaFoldDB" id="A0A6J4VCB3"/>
<dbReference type="InterPro" id="IPR032466">
    <property type="entry name" value="Metal_Hydrolase"/>
</dbReference>
<dbReference type="GO" id="GO:0016831">
    <property type="term" value="F:carboxy-lyase activity"/>
    <property type="evidence" value="ECO:0007669"/>
    <property type="project" value="InterPro"/>
</dbReference>
<name>A0A6J4VCB3_9BACT</name>
<dbReference type="Gene3D" id="3.20.20.140">
    <property type="entry name" value="Metal-dependent hydrolases"/>
    <property type="match status" value="1"/>
</dbReference>
<evidence type="ECO:0000256" key="1">
    <source>
        <dbReference type="ARBA" id="ARBA00023239"/>
    </source>
</evidence>
<protein>
    <recommendedName>
        <fullName evidence="3">Amidohydrolase-related domain-containing protein</fullName>
    </recommendedName>
</protein>
<evidence type="ECO:0000313" key="4">
    <source>
        <dbReference type="EMBL" id="CAA9575333.1"/>
    </source>
</evidence>